<dbReference type="Proteomes" id="UP000008744">
    <property type="component" value="Unassembled WGS sequence"/>
</dbReference>
<gene>
    <name evidence="2" type="primary">Dper\GL10486</name>
    <name evidence="2" type="ORF">Dper_GL10486</name>
</gene>
<dbReference type="STRING" id="7234.B4GBT0"/>
<feature type="compositionally biased region" description="Polar residues" evidence="1">
    <location>
        <begin position="103"/>
        <end position="113"/>
    </location>
</feature>
<dbReference type="OMA" id="SNRCHLP"/>
<dbReference type="PhylomeDB" id="B4GBT0"/>
<dbReference type="OrthoDB" id="8832025at2759"/>
<feature type="region of interest" description="Disordered" evidence="1">
    <location>
        <begin position="372"/>
        <end position="453"/>
    </location>
</feature>
<feature type="compositionally biased region" description="Polar residues" evidence="1">
    <location>
        <begin position="372"/>
        <end position="388"/>
    </location>
</feature>
<dbReference type="AlphaFoldDB" id="B4GBT0"/>
<dbReference type="EMBL" id="CH479181">
    <property type="protein sequence ID" value="EDW32338.1"/>
    <property type="molecule type" value="Genomic_DNA"/>
</dbReference>
<protein>
    <submittedName>
        <fullName evidence="2">GL10486</fullName>
    </submittedName>
</protein>
<proteinExistence type="predicted"/>
<organism evidence="3">
    <name type="scientific">Drosophila persimilis</name>
    <name type="common">Fruit fly</name>
    <dbReference type="NCBI Taxonomy" id="7234"/>
    <lineage>
        <taxon>Eukaryota</taxon>
        <taxon>Metazoa</taxon>
        <taxon>Ecdysozoa</taxon>
        <taxon>Arthropoda</taxon>
        <taxon>Hexapoda</taxon>
        <taxon>Insecta</taxon>
        <taxon>Pterygota</taxon>
        <taxon>Neoptera</taxon>
        <taxon>Endopterygota</taxon>
        <taxon>Diptera</taxon>
        <taxon>Brachycera</taxon>
        <taxon>Muscomorpha</taxon>
        <taxon>Ephydroidea</taxon>
        <taxon>Drosophilidae</taxon>
        <taxon>Drosophila</taxon>
        <taxon>Sophophora</taxon>
    </lineage>
</organism>
<name>B4GBT0_DROPE</name>
<keyword evidence="3" id="KW-1185">Reference proteome</keyword>
<sequence length="453" mass="47603">MRQLLQTAATTDRPRDLLLIQQAKPAGSNNSSSSSSNNSNRASPGGSHTYIDADAATAAAVASLRSKVPSISIIPLPVSTTIVTRSGPATQTSQTTQPPQLTHVRSTSNKATATSPPLAFLSDAGGSGAAATPALAILQRPQQQHQYQQTDKCTVLKLDMLKHSVATTSTTTSSSTSTTSATYLQIEQQLSELEAADEEEENMANLLGSAPPAQILANQPIIVKIEPTQAFHIVDEGDTRVLSLPLSDADKLGASWIDLKDIAGLQAGSGATLLDVCFEQTNEDGTIIATVQPDTDTELELEAELQAELEADDETDQEPPAPKRVARQQPARTQLKYMSEPPALARSSSFSSLSSFSSISNISSVCKTMTSNTSESTISNPVIISNQHPKGRDRPKERTPPPMSLLIAQKPAATTAQGTSATSATSARESHGSSSSTSSNAMTATQLDLSPLE</sequence>
<feature type="compositionally biased region" description="Basic and acidic residues" evidence="1">
    <location>
        <begin position="390"/>
        <end position="399"/>
    </location>
</feature>
<feature type="region of interest" description="Disordered" evidence="1">
    <location>
        <begin position="23"/>
        <end position="49"/>
    </location>
</feature>
<evidence type="ECO:0000313" key="3">
    <source>
        <dbReference type="Proteomes" id="UP000008744"/>
    </source>
</evidence>
<reference evidence="2 3" key="1">
    <citation type="journal article" date="2007" name="Nature">
        <title>Evolution of genes and genomes on the Drosophila phylogeny.</title>
        <authorList>
            <consortium name="Drosophila 12 Genomes Consortium"/>
            <person name="Clark A.G."/>
            <person name="Eisen M.B."/>
            <person name="Smith D.R."/>
            <person name="Bergman C.M."/>
            <person name="Oliver B."/>
            <person name="Markow T.A."/>
            <person name="Kaufman T.C."/>
            <person name="Kellis M."/>
            <person name="Gelbart W."/>
            <person name="Iyer V.N."/>
            <person name="Pollard D.A."/>
            <person name="Sackton T.B."/>
            <person name="Larracuente A.M."/>
            <person name="Singh N.D."/>
            <person name="Abad J.P."/>
            <person name="Abt D.N."/>
            <person name="Adryan B."/>
            <person name="Aguade M."/>
            <person name="Akashi H."/>
            <person name="Anderson W.W."/>
            <person name="Aquadro C.F."/>
            <person name="Ardell D.H."/>
            <person name="Arguello R."/>
            <person name="Artieri C.G."/>
            <person name="Barbash D.A."/>
            <person name="Barker D."/>
            <person name="Barsanti P."/>
            <person name="Batterham P."/>
            <person name="Batzoglou S."/>
            <person name="Begun D."/>
            <person name="Bhutkar A."/>
            <person name="Blanco E."/>
            <person name="Bosak S.A."/>
            <person name="Bradley R.K."/>
            <person name="Brand A.D."/>
            <person name="Brent M.R."/>
            <person name="Brooks A.N."/>
            <person name="Brown R.H."/>
            <person name="Butlin R.K."/>
            <person name="Caggese C."/>
            <person name="Calvi B.R."/>
            <person name="Bernardo de Carvalho A."/>
            <person name="Caspi A."/>
            <person name="Castrezana S."/>
            <person name="Celniker S.E."/>
            <person name="Chang J.L."/>
            <person name="Chapple C."/>
            <person name="Chatterji S."/>
            <person name="Chinwalla A."/>
            <person name="Civetta A."/>
            <person name="Clifton S.W."/>
            <person name="Comeron J.M."/>
            <person name="Costello J.C."/>
            <person name="Coyne J.A."/>
            <person name="Daub J."/>
            <person name="David R.G."/>
            <person name="Delcher A.L."/>
            <person name="Delehaunty K."/>
            <person name="Do C.B."/>
            <person name="Ebling H."/>
            <person name="Edwards K."/>
            <person name="Eickbush T."/>
            <person name="Evans J.D."/>
            <person name="Filipski A."/>
            <person name="Findeiss S."/>
            <person name="Freyhult E."/>
            <person name="Fulton L."/>
            <person name="Fulton R."/>
            <person name="Garcia A.C."/>
            <person name="Gardiner A."/>
            <person name="Garfield D.A."/>
            <person name="Garvin B.E."/>
            <person name="Gibson G."/>
            <person name="Gilbert D."/>
            <person name="Gnerre S."/>
            <person name="Godfrey J."/>
            <person name="Good R."/>
            <person name="Gotea V."/>
            <person name="Gravely B."/>
            <person name="Greenberg A.J."/>
            <person name="Griffiths-Jones S."/>
            <person name="Gross S."/>
            <person name="Guigo R."/>
            <person name="Gustafson E.A."/>
            <person name="Haerty W."/>
            <person name="Hahn M.W."/>
            <person name="Halligan D.L."/>
            <person name="Halpern A.L."/>
            <person name="Halter G.M."/>
            <person name="Han M.V."/>
            <person name="Heger A."/>
            <person name="Hillier L."/>
            <person name="Hinrichs A.S."/>
            <person name="Holmes I."/>
            <person name="Hoskins R.A."/>
            <person name="Hubisz M.J."/>
            <person name="Hultmark D."/>
            <person name="Huntley M.A."/>
            <person name="Jaffe D.B."/>
            <person name="Jagadeeshan S."/>
            <person name="Jeck W.R."/>
            <person name="Johnson J."/>
            <person name="Jones C.D."/>
            <person name="Jordan W.C."/>
            <person name="Karpen G.H."/>
            <person name="Kataoka E."/>
            <person name="Keightley P.D."/>
            <person name="Kheradpour P."/>
            <person name="Kirkness E.F."/>
            <person name="Koerich L.B."/>
            <person name="Kristiansen K."/>
            <person name="Kudrna D."/>
            <person name="Kulathinal R.J."/>
            <person name="Kumar S."/>
            <person name="Kwok R."/>
            <person name="Lander E."/>
            <person name="Langley C.H."/>
            <person name="Lapoint R."/>
            <person name="Lazzaro B.P."/>
            <person name="Lee S.J."/>
            <person name="Levesque L."/>
            <person name="Li R."/>
            <person name="Lin C.F."/>
            <person name="Lin M.F."/>
            <person name="Lindblad-Toh K."/>
            <person name="Llopart A."/>
            <person name="Long M."/>
            <person name="Low L."/>
            <person name="Lozovsky E."/>
            <person name="Lu J."/>
            <person name="Luo M."/>
            <person name="Machado C.A."/>
            <person name="Makalowski W."/>
            <person name="Marzo M."/>
            <person name="Matsuda M."/>
            <person name="Matzkin L."/>
            <person name="McAllister B."/>
            <person name="McBride C.S."/>
            <person name="McKernan B."/>
            <person name="McKernan K."/>
            <person name="Mendez-Lago M."/>
            <person name="Minx P."/>
            <person name="Mollenhauer M.U."/>
            <person name="Montooth K."/>
            <person name="Mount S.M."/>
            <person name="Mu X."/>
            <person name="Myers E."/>
            <person name="Negre B."/>
            <person name="Newfeld S."/>
            <person name="Nielsen R."/>
            <person name="Noor M.A."/>
            <person name="O'Grady P."/>
            <person name="Pachter L."/>
            <person name="Papaceit M."/>
            <person name="Parisi M.J."/>
            <person name="Parisi M."/>
            <person name="Parts L."/>
            <person name="Pedersen J.S."/>
            <person name="Pesole G."/>
            <person name="Phillippy A.M."/>
            <person name="Ponting C.P."/>
            <person name="Pop M."/>
            <person name="Porcelli D."/>
            <person name="Powell J.R."/>
            <person name="Prohaska S."/>
            <person name="Pruitt K."/>
            <person name="Puig M."/>
            <person name="Quesneville H."/>
            <person name="Ram K.R."/>
            <person name="Rand D."/>
            <person name="Rasmussen M.D."/>
            <person name="Reed L.K."/>
            <person name="Reenan R."/>
            <person name="Reily A."/>
            <person name="Remington K.A."/>
            <person name="Rieger T.T."/>
            <person name="Ritchie M.G."/>
            <person name="Robin C."/>
            <person name="Rogers Y.H."/>
            <person name="Rohde C."/>
            <person name="Rozas J."/>
            <person name="Rubenfield M.J."/>
            <person name="Ruiz A."/>
            <person name="Russo S."/>
            <person name="Salzberg S.L."/>
            <person name="Sanchez-Gracia A."/>
            <person name="Saranga D.J."/>
            <person name="Sato H."/>
            <person name="Schaeffer S.W."/>
            <person name="Schatz M.C."/>
            <person name="Schlenke T."/>
            <person name="Schwartz R."/>
            <person name="Segarra C."/>
            <person name="Singh R.S."/>
            <person name="Sirot L."/>
            <person name="Sirota M."/>
            <person name="Sisneros N.B."/>
            <person name="Smith C.D."/>
            <person name="Smith T.F."/>
            <person name="Spieth J."/>
            <person name="Stage D.E."/>
            <person name="Stark A."/>
            <person name="Stephan W."/>
            <person name="Strausberg R.L."/>
            <person name="Strempel S."/>
            <person name="Sturgill D."/>
            <person name="Sutton G."/>
            <person name="Sutton G.G."/>
            <person name="Tao W."/>
            <person name="Teichmann S."/>
            <person name="Tobari Y.N."/>
            <person name="Tomimura Y."/>
            <person name="Tsolas J.M."/>
            <person name="Valente V.L."/>
            <person name="Venter E."/>
            <person name="Venter J.C."/>
            <person name="Vicario S."/>
            <person name="Vieira F.G."/>
            <person name="Vilella A.J."/>
            <person name="Villasante A."/>
            <person name="Walenz B."/>
            <person name="Wang J."/>
            <person name="Wasserman M."/>
            <person name="Watts T."/>
            <person name="Wilson D."/>
            <person name="Wilson R.K."/>
            <person name="Wing R.A."/>
            <person name="Wolfner M.F."/>
            <person name="Wong A."/>
            <person name="Wong G.K."/>
            <person name="Wu C.I."/>
            <person name="Wu G."/>
            <person name="Yamamoto D."/>
            <person name="Yang H.P."/>
            <person name="Yang S.P."/>
            <person name="Yorke J.A."/>
            <person name="Yoshida K."/>
            <person name="Zdobnov E."/>
            <person name="Zhang P."/>
            <person name="Zhang Y."/>
            <person name="Zimin A.V."/>
            <person name="Baldwin J."/>
            <person name="Abdouelleil A."/>
            <person name="Abdulkadir J."/>
            <person name="Abebe A."/>
            <person name="Abera B."/>
            <person name="Abreu J."/>
            <person name="Acer S.C."/>
            <person name="Aftuck L."/>
            <person name="Alexander A."/>
            <person name="An P."/>
            <person name="Anderson E."/>
            <person name="Anderson S."/>
            <person name="Arachi H."/>
            <person name="Azer M."/>
            <person name="Bachantsang P."/>
            <person name="Barry A."/>
            <person name="Bayul T."/>
            <person name="Berlin A."/>
            <person name="Bessette D."/>
            <person name="Bloom T."/>
            <person name="Blye J."/>
            <person name="Boguslavskiy L."/>
            <person name="Bonnet C."/>
            <person name="Boukhgalter B."/>
            <person name="Bourzgui I."/>
            <person name="Brown A."/>
            <person name="Cahill P."/>
            <person name="Channer S."/>
            <person name="Cheshatsang Y."/>
            <person name="Chuda L."/>
            <person name="Citroen M."/>
            <person name="Collymore A."/>
            <person name="Cooke P."/>
            <person name="Costello M."/>
            <person name="D'Aco K."/>
            <person name="Daza R."/>
            <person name="De Haan G."/>
            <person name="DeGray S."/>
            <person name="DeMaso C."/>
            <person name="Dhargay N."/>
            <person name="Dooley K."/>
            <person name="Dooley E."/>
            <person name="Doricent M."/>
            <person name="Dorje P."/>
            <person name="Dorjee K."/>
            <person name="Dupes A."/>
            <person name="Elong R."/>
            <person name="Falk J."/>
            <person name="Farina A."/>
            <person name="Faro S."/>
            <person name="Ferguson D."/>
            <person name="Fisher S."/>
            <person name="Foley C.D."/>
            <person name="Franke A."/>
            <person name="Friedrich D."/>
            <person name="Gadbois L."/>
            <person name="Gearin G."/>
            <person name="Gearin C.R."/>
            <person name="Giannoukos G."/>
            <person name="Goode T."/>
            <person name="Graham J."/>
            <person name="Grandbois E."/>
            <person name="Grewal S."/>
            <person name="Gyaltsen K."/>
            <person name="Hafez N."/>
            <person name="Hagos B."/>
            <person name="Hall J."/>
            <person name="Henson C."/>
            <person name="Hollinger A."/>
            <person name="Honan T."/>
            <person name="Huard M.D."/>
            <person name="Hughes L."/>
            <person name="Hurhula B."/>
            <person name="Husby M.E."/>
            <person name="Kamat A."/>
            <person name="Kanga B."/>
            <person name="Kashin S."/>
            <person name="Khazanovich D."/>
            <person name="Kisner P."/>
            <person name="Lance K."/>
            <person name="Lara M."/>
            <person name="Lee W."/>
            <person name="Lennon N."/>
            <person name="Letendre F."/>
            <person name="LeVine R."/>
            <person name="Lipovsky A."/>
            <person name="Liu X."/>
            <person name="Liu J."/>
            <person name="Liu S."/>
            <person name="Lokyitsang T."/>
            <person name="Lokyitsang Y."/>
            <person name="Lubonja R."/>
            <person name="Lui A."/>
            <person name="MacDonald P."/>
            <person name="Magnisalis V."/>
            <person name="Maru K."/>
            <person name="Matthews C."/>
            <person name="McCusker W."/>
            <person name="McDonough S."/>
            <person name="Mehta T."/>
            <person name="Meldrim J."/>
            <person name="Meneus L."/>
            <person name="Mihai O."/>
            <person name="Mihalev A."/>
            <person name="Mihova T."/>
            <person name="Mittelman R."/>
            <person name="Mlenga V."/>
            <person name="Montmayeur A."/>
            <person name="Mulrain L."/>
            <person name="Navidi A."/>
            <person name="Naylor J."/>
            <person name="Negash T."/>
            <person name="Nguyen T."/>
            <person name="Nguyen N."/>
            <person name="Nicol R."/>
            <person name="Norbu C."/>
            <person name="Norbu N."/>
            <person name="Novod N."/>
            <person name="O'Neill B."/>
            <person name="Osman S."/>
            <person name="Markiewicz E."/>
            <person name="Oyono O.L."/>
            <person name="Patti C."/>
            <person name="Phunkhang P."/>
            <person name="Pierre F."/>
            <person name="Priest M."/>
            <person name="Raghuraman S."/>
            <person name="Rege F."/>
            <person name="Reyes R."/>
            <person name="Rise C."/>
            <person name="Rogov P."/>
            <person name="Ross K."/>
            <person name="Ryan E."/>
            <person name="Settipalli S."/>
            <person name="Shea T."/>
            <person name="Sherpa N."/>
            <person name="Shi L."/>
            <person name="Shih D."/>
            <person name="Sparrow T."/>
            <person name="Spaulding J."/>
            <person name="Stalker J."/>
            <person name="Stange-Thomann N."/>
            <person name="Stavropoulos S."/>
            <person name="Stone C."/>
            <person name="Strader C."/>
            <person name="Tesfaye S."/>
            <person name="Thomson T."/>
            <person name="Thoulutsang Y."/>
            <person name="Thoulutsang D."/>
            <person name="Topham K."/>
            <person name="Topping I."/>
            <person name="Tsamla T."/>
            <person name="Vassiliev H."/>
            <person name="Vo A."/>
            <person name="Wangchuk T."/>
            <person name="Wangdi T."/>
            <person name="Weiand M."/>
            <person name="Wilkinson J."/>
            <person name="Wilson A."/>
            <person name="Yadav S."/>
            <person name="Young G."/>
            <person name="Yu Q."/>
            <person name="Zembek L."/>
            <person name="Zhong D."/>
            <person name="Zimmer A."/>
            <person name="Zwirko Z."/>
            <person name="Jaffe D.B."/>
            <person name="Alvarez P."/>
            <person name="Brockman W."/>
            <person name="Butler J."/>
            <person name="Chin C."/>
            <person name="Gnerre S."/>
            <person name="Grabherr M."/>
            <person name="Kleber M."/>
            <person name="Mauceli E."/>
            <person name="MacCallum I."/>
        </authorList>
    </citation>
    <scope>NUCLEOTIDE SEQUENCE [LARGE SCALE GENOMIC DNA]</scope>
    <source>
        <strain evidence="3">MSH-3 / Tucson 14011-0111.49</strain>
    </source>
</reference>
<feature type="compositionally biased region" description="Low complexity" evidence="1">
    <location>
        <begin position="28"/>
        <end position="40"/>
    </location>
</feature>
<dbReference type="eggNOG" id="ENOG502T6P2">
    <property type="taxonomic scope" value="Eukaryota"/>
</dbReference>
<feature type="region of interest" description="Disordered" evidence="1">
    <location>
        <begin position="309"/>
        <end position="341"/>
    </location>
</feature>
<evidence type="ECO:0000313" key="2">
    <source>
        <dbReference type="EMBL" id="EDW32338.1"/>
    </source>
</evidence>
<feature type="region of interest" description="Disordered" evidence="1">
    <location>
        <begin position="86"/>
        <end position="113"/>
    </location>
</feature>
<feature type="compositionally biased region" description="Low complexity" evidence="1">
    <location>
        <begin position="412"/>
        <end position="445"/>
    </location>
</feature>
<dbReference type="HOGENOM" id="CLU_007368_2_3_1"/>
<evidence type="ECO:0000256" key="1">
    <source>
        <dbReference type="SAM" id="MobiDB-lite"/>
    </source>
</evidence>
<accession>B4GBT0</accession>
<feature type="compositionally biased region" description="Low complexity" evidence="1">
    <location>
        <begin position="90"/>
        <end position="100"/>
    </location>
</feature>